<organism evidence="2 3">
    <name type="scientific">Rotaria magnacalcarata</name>
    <dbReference type="NCBI Taxonomy" id="392030"/>
    <lineage>
        <taxon>Eukaryota</taxon>
        <taxon>Metazoa</taxon>
        <taxon>Spiralia</taxon>
        <taxon>Gnathifera</taxon>
        <taxon>Rotifera</taxon>
        <taxon>Eurotatoria</taxon>
        <taxon>Bdelloidea</taxon>
        <taxon>Philodinida</taxon>
        <taxon>Philodinidae</taxon>
        <taxon>Rotaria</taxon>
    </lineage>
</organism>
<protein>
    <recommendedName>
        <fullName evidence="1">HAT C-terminal dimerisation domain-containing protein</fullName>
    </recommendedName>
</protein>
<dbReference type="PANTHER" id="PTHR46880:SF5">
    <property type="entry name" value="DUF4371 DOMAIN-CONTAINING PROTEIN"/>
    <property type="match status" value="1"/>
</dbReference>
<dbReference type="Pfam" id="PF05699">
    <property type="entry name" value="Dimer_Tnp_hAT"/>
    <property type="match status" value="1"/>
</dbReference>
<sequence length="789" mass="90469">MSKQNSLDQYFLKRKENNETNTLTKTNRVENENNVTQSNIIASQPDHLTANTTSVNDIQPINNNTTTVISNSLISNSLISTQLQVKTFTNNTQSVNSNSELALGSTSTNDKIETRSYKPWYSQKFPWLYYQPNVGGFCRLCRNYWKPGTPLFRNMEQKTKGVFASIPFINWKKALGDNGRLMKHSRSEYHLIALDNDKFRQQEGSVLNQIVTVNEAQKQENRDRLSDLFDCSYFLFKNELSHTTLYEPLLQLISRLDRSSKLADFIQNCHKNANYNSTTSVTELLEATNDILEKNILKKIQQARVISIMSDEGTDINRHGNLCICIRYCDQTTDAESIFNYIVTDLQQKNIDLTKTHFVAFDGAAVFSGIHNGVAAKFRALFNLAILFIHCRAHALQLAVISAADSIPDICKSLSTLKSLVNFINRSSVRLTLFEDIQSIFRNNHIKLIQPGDTRWFSNSLAVRSVVHSYQSLLATLENIYNENNEDSAEALGLYNILSNEATAFIIHTLQPILDTLAVLSKCIQTKSADFKQLQDFISSTMLRLEELKDYSSIDYINIIETIKKLSLVSSGIRNSRLSISNAQLTTDEVFKTKILPFIENIINNVQARFEQSALNLLNCFMIFDMQNMNNNKDYGDEEIRTIQQHYSSDFDESIMYEWKTFRTYLLTQKQGGKLMTQREVCMKLVQDGMLKNIYPQLSLAAEIFLIAPISTATVERDFSTMNRILTKLRNRLTTKHVDQLMRISMEGANTLNEEMKDEINNYWKKSKTSSFSSLNYIIELYIILFLYF</sequence>
<comment type="caution">
    <text evidence="2">The sequence shown here is derived from an EMBL/GenBank/DDBJ whole genome shotgun (WGS) entry which is preliminary data.</text>
</comment>
<dbReference type="EMBL" id="CAJNRE010006908">
    <property type="protein sequence ID" value="CAF2060067.1"/>
    <property type="molecule type" value="Genomic_DNA"/>
</dbReference>
<gene>
    <name evidence="2" type="ORF">MBJ925_LOCUS14735</name>
</gene>
<dbReference type="InterPro" id="IPR008906">
    <property type="entry name" value="HATC_C_dom"/>
</dbReference>
<reference evidence="2" key="1">
    <citation type="submission" date="2021-02" db="EMBL/GenBank/DDBJ databases">
        <authorList>
            <person name="Nowell W R."/>
        </authorList>
    </citation>
    <scope>NUCLEOTIDE SEQUENCE</scope>
</reference>
<proteinExistence type="predicted"/>
<name>A0A816QHM1_9BILA</name>
<dbReference type="PANTHER" id="PTHR46880">
    <property type="entry name" value="RAS-ASSOCIATING DOMAIN-CONTAINING PROTEIN"/>
    <property type="match status" value="1"/>
</dbReference>
<evidence type="ECO:0000259" key="1">
    <source>
        <dbReference type="Pfam" id="PF05699"/>
    </source>
</evidence>
<dbReference type="InterPro" id="IPR012337">
    <property type="entry name" value="RNaseH-like_sf"/>
</dbReference>
<dbReference type="GO" id="GO:0046983">
    <property type="term" value="F:protein dimerization activity"/>
    <property type="evidence" value="ECO:0007669"/>
    <property type="project" value="InterPro"/>
</dbReference>
<dbReference type="Proteomes" id="UP000663824">
    <property type="component" value="Unassembled WGS sequence"/>
</dbReference>
<dbReference type="AlphaFoldDB" id="A0A816QHM1"/>
<dbReference type="SUPFAM" id="SSF53098">
    <property type="entry name" value="Ribonuclease H-like"/>
    <property type="match status" value="1"/>
</dbReference>
<accession>A0A816QHM1</accession>
<feature type="domain" description="HAT C-terminal dimerisation" evidence="1">
    <location>
        <begin position="693"/>
        <end position="743"/>
    </location>
</feature>
<evidence type="ECO:0000313" key="3">
    <source>
        <dbReference type="Proteomes" id="UP000663824"/>
    </source>
</evidence>
<evidence type="ECO:0000313" key="2">
    <source>
        <dbReference type="EMBL" id="CAF2060067.1"/>
    </source>
</evidence>